<dbReference type="AlphaFoldDB" id="A0A7R8WPN9"/>
<gene>
    <name evidence="1" type="ORF">CTOB1V02_LOCUS12289</name>
</gene>
<accession>A0A7R8WPN9</accession>
<name>A0A7R8WPN9_9CRUS</name>
<dbReference type="EMBL" id="OB668798">
    <property type="protein sequence ID" value="CAD7234473.1"/>
    <property type="molecule type" value="Genomic_DNA"/>
</dbReference>
<evidence type="ECO:0000313" key="1">
    <source>
        <dbReference type="EMBL" id="CAD7234473.1"/>
    </source>
</evidence>
<proteinExistence type="predicted"/>
<reference evidence="1" key="1">
    <citation type="submission" date="2020-11" db="EMBL/GenBank/DDBJ databases">
        <authorList>
            <person name="Tran Van P."/>
        </authorList>
    </citation>
    <scope>NUCLEOTIDE SEQUENCE</scope>
</reference>
<organism evidence="1">
    <name type="scientific">Cyprideis torosa</name>
    <dbReference type="NCBI Taxonomy" id="163714"/>
    <lineage>
        <taxon>Eukaryota</taxon>
        <taxon>Metazoa</taxon>
        <taxon>Ecdysozoa</taxon>
        <taxon>Arthropoda</taxon>
        <taxon>Crustacea</taxon>
        <taxon>Oligostraca</taxon>
        <taxon>Ostracoda</taxon>
        <taxon>Podocopa</taxon>
        <taxon>Podocopida</taxon>
        <taxon>Cytherocopina</taxon>
        <taxon>Cytheroidea</taxon>
        <taxon>Cytherideidae</taxon>
        <taxon>Cyprideis</taxon>
    </lineage>
</organism>
<sequence length="111" mass="12563">MLPLFLAPGMPRSSWMTAVSPRGIKVGLSETGVRKPYFRTSELQNSAFHLVGLKVALKGTISLMERVIFPPVPPEEVRNMKQGLDVTGIYKKYIPRKKKKEGRATEFFIRD</sequence>
<protein>
    <submittedName>
        <fullName evidence="1">Uncharacterized protein</fullName>
    </submittedName>
</protein>